<evidence type="ECO:0000313" key="2">
    <source>
        <dbReference type="EMBL" id="SEN21515.1"/>
    </source>
</evidence>
<dbReference type="Proteomes" id="UP000199585">
    <property type="component" value="Unassembled WGS sequence"/>
</dbReference>
<organism evidence="2 3">
    <name type="scientific">Loktanella fryxellensis</name>
    <dbReference type="NCBI Taxonomy" id="245187"/>
    <lineage>
        <taxon>Bacteria</taxon>
        <taxon>Pseudomonadati</taxon>
        <taxon>Pseudomonadota</taxon>
        <taxon>Alphaproteobacteria</taxon>
        <taxon>Rhodobacterales</taxon>
        <taxon>Roseobacteraceae</taxon>
        <taxon>Loktanella</taxon>
    </lineage>
</organism>
<name>A0A1H8EPU4_9RHOB</name>
<sequence length="188" mass="19743">MGELINVGDYRLLAAQRAVARLIAEVKVAPEASEGTGHRPLALAALEVAALAIEAMADEGCWPLPEAAVIMGEALADLADSEPEDGSNTIWVPAKALARAGMADQDSPDPDFGMVADAISEVVQRSTGDDSDRNGPWNAPTFWQTNAHDPSQADVILKIAPIVAEVAADLALGRQMTRNPLDAIRAVI</sequence>
<evidence type="ECO:0000256" key="1">
    <source>
        <dbReference type="SAM" id="MobiDB-lite"/>
    </source>
</evidence>
<protein>
    <submittedName>
        <fullName evidence="2">Uncharacterized protein</fullName>
    </submittedName>
</protein>
<accession>A0A1H8EPU4</accession>
<gene>
    <name evidence="2" type="ORF">SAMN04488003_11157</name>
</gene>
<dbReference type="AlphaFoldDB" id="A0A1H8EPU4"/>
<evidence type="ECO:0000313" key="3">
    <source>
        <dbReference type="Proteomes" id="UP000199585"/>
    </source>
</evidence>
<keyword evidence="3" id="KW-1185">Reference proteome</keyword>
<dbReference type="EMBL" id="FOCI01000011">
    <property type="protein sequence ID" value="SEN21515.1"/>
    <property type="molecule type" value="Genomic_DNA"/>
</dbReference>
<dbReference type="RefSeq" id="WP_089902563.1">
    <property type="nucleotide sequence ID" value="NZ_FOCI01000011.1"/>
</dbReference>
<feature type="region of interest" description="Disordered" evidence="1">
    <location>
        <begin position="125"/>
        <end position="146"/>
    </location>
</feature>
<reference evidence="2 3" key="1">
    <citation type="submission" date="2016-10" db="EMBL/GenBank/DDBJ databases">
        <authorList>
            <person name="de Groot N.N."/>
        </authorList>
    </citation>
    <scope>NUCLEOTIDE SEQUENCE [LARGE SCALE GENOMIC DNA]</scope>
    <source>
        <strain evidence="2 3">DSM 16213</strain>
    </source>
</reference>
<proteinExistence type="predicted"/>